<proteinExistence type="predicted"/>
<feature type="domain" description="Gp28/Gp37-like" evidence="1">
    <location>
        <begin position="57"/>
        <end position="597"/>
    </location>
</feature>
<evidence type="ECO:0000313" key="2">
    <source>
        <dbReference type="EMBL" id="AID58836.1"/>
    </source>
</evidence>
<keyword evidence="3" id="KW-1185">Reference proteome</keyword>
<dbReference type="RefSeq" id="YP_009124759.1">
    <property type="nucleotide sequence ID" value="NC_026590.1"/>
</dbReference>
<dbReference type="GeneID" id="23679522"/>
<dbReference type="OrthoDB" id="1419at10239"/>
<dbReference type="InterPro" id="IPR029432">
    <property type="entry name" value="Gp28/Gp37-like_dom"/>
</dbReference>
<accession>A0A068F4H3</accession>
<dbReference type="EMBL" id="KJ567043">
    <property type="protein sequence ID" value="AID58836.1"/>
    <property type="molecule type" value="Genomic_DNA"/>
</dbReference>
<protein>
    <submittedName>
        <fullName evidence="2">Minor tail protein</fullName>
    </submittedName>
</protein>
<organism evidence="2 3">
    <name type="scientific">Mycobacterium phage Gaia</name>
    <dbReference type="NCBI Taxonomy" id="1486472"/>
    <lineage>
        <taxon>Viruses</taxon>
        <taxon>Duplodnaviria</taxon>
        <taxon>Heunggongvirae</taxon>
        <taxon>Uroviricota</taxon>
        <taxon>Caudoviricetes</taxon>
        <taxon>Gaiavirus</taxon>
        <taxon>Gaiavirus gaia</taxon>
    </lineage>
</organism>
<evidence type="ECO:0000259" key="1">
    <source>
        <dbReference type="Pfam" id="PF14594"/>
    </source>
</evidence>
<reference evidence="2 3" key="1">
    <citation type="submission" date="2014-03" db="EMBL/GenBank/DDBJ databases">
        <authorList>
            <person name="Yoder B.A."/>
            <person name="Colicchio M.A."/>
            <person name="Schafer C.E."/>
            <person name="Abrahim M.R."/>
            <person name="Adkins N.L."/>
            <person name="Burke K.A."/>
            <person name="Churilla B.M."/>
            <person name="Cohen K.L."/>
            <person name="Fasoranti T.O."/>
            <person name="Genkil J.S."/>
            <person name="Kramer Z.J."/>
            <person name="Prout A.K."/>
            <person name="Schwarz A.G."/>
            <person name="Tish M."/>
            <person name="Vispute N."/>
            <person name="Wilkes K.E."/>
            <person name="Williams C.R."/>
            <person name="Xiao X."/>
            <person name="Yu V.J."/>
            <person name="Lapin J.S."/>
            <person name="Ott C.T."/>
            <person name="Walburn T.D."/>
            <person name="Bradley K.W."/>
            <person name="Clarke D.Q."/>
            <person name="Lewis M.F."/>
            <person name="Barker L.P."/>
            <person name="Bailey C."/>
            <person name="Asai D.J."/>
            <person name="Bowman C.A."/>
            <person name="Russell D.A."/>
            <person name="Pope W.H."/>
            <person name="Jacobs-Sera D."/>
            <person name="Hendrix R.W."/>
            <person name="Hatfull G.F."/>
        </authorList>
    </citation>
    <scope>NUCLEOTIDE SEQUENCE [LARGE SCALE GENOMIC DNA]</scope>
</reference>
<dbReference type="KEGG" id="vg:23679522"/>
<name>A0A068F4H3_9CAUD</name>
<dbReference type="Proteomes" id="UP000027491">
    <property type="component" value="Segment"/>
</dbReference>
<dbReference type="Pfam" id="PF14594">
    <property type="entry name" value="Sipho_Gp37"/>
    <property type="match status" value="1"/>
</dbReference>
<sequence>MINMALQVASMEDLQRILDRTIAEKAAPNPSDPLSAYRYLEARRNMYREQKRQRPLLRLWDKNMNSIGTIAQEKSVRVEELMADSGTATCVIRRDNWLSDFMLYDRRAEEDLHFTLDPIPTNRSWRTRWGGKVTGVNAKRDANGLHTVEMEMIHNREHVKHILGGANPIFPPEIQFPKMFILPWNCRTAVSMMLFINLARQFFPLLSIPTNMFNPGAWLGVGDVIGGFDPLAWPIQVQFLNPLFDQSRTEILTARWNDMHTITQEPLEDAGCMIRAYTFLTEDKESPHPELHLGLKNAPIVGPILEKISEKTGLPTDVDELARPHRNAVILAVEDKSGVTGPTGTLLDGPINLIASTADDLITESLASVIDLDKDGDGKTDPLIRKWLGVAPKPPWVVFKDGEYSQIIESQRSMHGATAKTVMIGGKSPAWVNQLQTFGIKYALSQISAAIMYVAPGGLAAYQGNVQVPGSPGLEELYQGQLDDVLFAWQRFTDPVRAVRMGDFGFLEHFETGGGGTAYTVSGVLNLRTGHWKTRAYTSFKTSVSDIAGPYFMDVDYTLGDRLGFQMGNVIHVDQMTGYRRSYDESKPITIELTIGNDAEERDPIAKGMAVLGSVWNLVGSFLGSEGMF</sequence>
<evidence type="ECO:0000313" key="3">
    <source>
        <dbReference type="Proteomes" id="UP000027491"/>
    </source>
</evidence>
<gene>
    <name evidence="2" type="primary">16</name>
    <name evidence="2" type="ORF">PBI_GAIA_16</name>
</gene>